<proteinExistence type="predicted"/>
<keyword evidence="2" id="KW-0238">DNA-binding</keyword>
<reference evidence="2 3" key="1">
    <citation type="submission" date="2016-10" db="EMBL/GenBank/DDBJ databases">
        <authorList>
            <person name="de Groot N.N."/>
        </authorList>
    </citation>
    <scope>NUCLEOTIDE SEQUENCE [LARGE SCALE GENOMIC DNA]</scope>
    <source>
        <strain evidence="2 3">CGMCC 4.7037</strain>
    </source>
</reference>
<dbReference type="EMBL" id="FNVT01000003">
    <property type="protein sequence ID" value="SEG62657.1"/>
    <property type="molecule type" value="Genomic_DNA"/>
</dbReference>
<dbReference type="Gene3D" id="3.30.420.10">
    <property type="entry name" value="Ribonuclease H-like superfamily/Ribonuclease H"/>
    <property type="match status" value="1"/>
</dbReference>
<dbReference type="Pfam" id="PF13683">
    <property type="entry name" value="rve_3"/>
    <property type="match status" value="1"/>
</dbReference>
<dbReference type="Proteomes" id="UP000236732">
    <property type="component" value="Unassembled WGS sequence"/>
</dbReference>
<dbReference type="Pfam" id="PF13565">
    <property type="entry name" value="HTH_32"/>
    <property type="match status" value="1"/>
</dbReference>
<accession>A0A1H6BQF9</accession>
<dbReference type="GO" id="GO:0015074">
    <property type="term" value="P:DNA integration"/>
    <property type="evidence" value="ECO:0007669"/>
    <property type="project" value="InterPro"/>
</dbReference>
<organism evidence="2 3">
    <name type="scientific">Nonomuraea solani</name>
    <dbReference type="NCBI Taxonomy" id="1144553"/>
    <lineage>
        <taxon>Bacteria</taxon>
        <taxon>Bacillati</taxon>
        <taxon>Actinomycetota</taxon>
        <taxon>Actinomycetes</taxon>
        <taxon>Streptosporangiales</taxon>
        <taxon>Streptosporangiaceae</taxon>
        <taxon>Nonomuraea</taxon>
    </lineage>
</organism>
<dbReference type="InterPro" id="IPR001584">
    <property type="entry name" value="Integrase_cat-core"/>
</dbReference>
<sequence>MLLARSGGAKEIEILVLRHEVAVFRWQIARPLLQPADRVWLAALSRLLPRVRWSAFFVTPATLLAWHRDLMRRQWSHPRRTSGRPPMPDTVRELVIRLARENPNWGYQRIHGELKQPGHRISPTTVRMTLARAGLGPAPRRSGPTWRQFLTVQAQGIIATGFFHVETLFGVRLYALFFIEHFNRRAHLAGVTVHPTEQWVAQQARNPIMDLGDRLARVKLIVHDRDTKFTAACDEVFIGEGCRIVKTPVRAPRANAICERWVGSVRRECRGRLLIQGKRHCRAALRAYVDHYNRKRPHRFLDHFPPDPPSEPADLAKHRIERHKILGSIINEYHRAA</sequence>
<evidence type="ECO:0000313" key="3">
    <source>
        <dbReference type="Proteomes" id="UP000236732"/>
    </source>
</evidence>
<dbReference type="InterPro" id="IPR036397">
    <property type="entry name" value="RNaseH_sf"/>
</dbReference>
<dbReference type="SUPFAM" id="SSF53098">
    <property type="entry name" value="Ribonuclease H-like"/>
    <property type="match status" value="1"/>
</dbReference>
<name>A0A1H6BQF9_9ACTN</name>
<feature type="domain" description="Integrase catalytic" evidence="1">
    <location>
        <begin position="135"/>
        <end position="313"/>
    </location>
</feature>
<dbReference type="InterPro" id="IPR012337">
    <property type="entry name" value="RNaseH-like_sf"/>
</dbReference>
<evidence type="ECO:0000313" key="2">
    <source>
        <dbReference type="EMBL" id="SEG62657.1"/>
    </source>
</evidence>
<gene>
    <name evidence="2" type="ORF">SAMN05444920_103548</name>
</gene>
<dbReference type="GO" id="GO:0003677">
    <property type="term" value="F:DNA binding"/>
    <property type="evidence" value="ECO:0007669"/>
    <property type="project" value="UniProtKB-KW"/>
</dbReference>
<protein>
    <submittedName>
        <fullName evidence="2">Homeodomain-like domain-containing protein</fullName>
    </submittedName>
</protein>
<keyword evidence="3" id="KW-1185">Reference proteome</keyword>
<dbReference type="PROSITE" id="PS50994">
    <property type="entry name" value="INTEGRASE"/>
    <property type="match status" value="1"/>
</dbReference>
<dbReference type="AlphaFoldDB" id="A0A1H6BQF9"/>
<keyword evidence="2" id="KW-0371">Homeobox</keyword>
<evidence type="ECO:0000259" key="1">
    <source>
        <dbReference type="PROSITE" id="PS50994"/>
    </source>
</evidence>